<feature type="transmembrane region" description="Helical" evidence="1">
    <location>
        <begin position="144"/>
        <end position="165"/>
    </location>
</feature>
<accession>A0A8S3PVV1</accession>
<keyword evidence="1" id="KW-0812">Transmembrane</keyword>
<proteinExistence type="predicted"/>
<gene>
    <name evidence="2" type="ORF">MEDL_2443</name>
</gene>
<comment type="caution">
    <text evidence="2">The sequence shown here is derived from an EMBL/GenBank/DDBJ whole genome shotgun (WGS) entry which is preliminary data.</text>
</comment>
<sequence>MSYIFYLAENVKFKEVIETFMLTFCNICLLVLLVLNHQVYLKEINLIFDGKIVDSQTHVTLSISCSTYTMPFECNMEFLHDNSTVESIRHSDSGCFNQHGKCKTETCACSEDCTSFHWNFTTSSVQTNDSFGCKMRILNPDTNSFFKVYSLVVLQWNSSGTIFLVPSISVELTANFTSARSVINPVNTVTTPSMLTQERSKGGFSVGLIALAIGIVFALSFILTCVCVYIVISRKRKDKNRNEMVNMQMDEAL</sequence>
<protein>
    <submittedName>
        <fullName evidence="2">JAG1</fullName>
    </submittedName>
</protein>
<evidence type="ECO:0000313" key="3">
    <source>
        <dbReference type="Proteomes" id="UP000683360"/>
    </source>
</evidence>
<keyword evidence="1" id="KW-0472">Membrane</keyword>
<dbReference type="AlphaFoldDB" id="A0A8S3PVV1"/>
<dbReference type="Proteomes" id="UP000683360">
    <property type="component" value="Unassembled WGS sequence"/>
</dbReference>
<evidence type="ECO:0000313" key="2">
    <source>
        <dbReference type="EMBL" id="CAG2186911.1"/>
    </source>
</evidence>
<evidence type="ECO:0000256" key="1">
    <source>
        <dbReference type="SAM" id="Phobius"/>
    </source>
</evidence>
<feature type="transmembrane region" description="Helical" evidence="1">
    <location>
        <begin position="204"/>
        <end position="232"/>
    </location>
</feature>
<dbReference type="OrthoDB" id="10386317at2759"/>
<organism evidence="2 3">
    <name type="scientific">Mytilus edulis</name>
    <name type="common">Blue mussel</name>
    <dbReference type="NCBI Taxonomy" id="6550"/>
    <lineage>
        <taxon>Eukaryota</taxon>
        <taxon>Metazoa</taxon>
        <taxon>Spiralia</taxon>
        <taxon>Lophotrochozoa</taxon>
        <taxon>Mollusca</taxon>
        <taxon>Bivalvia</taxon>
        <taxon>Autobranchia</taxon>
        <taxon>Pteriomorphia</taxon>
        <taxon>Mytilida</taxon>
        <taxon>Mytiloidea</taxon>
        <taxon>Mytilidae</taxon>
        <taxon>Mytilinae</taxon>
        <taxon>Mytilus</taxon>
    </lineage>
</organism>
<reference evidence="2" key="1">
    <citation type="submission" date="2021-03" db="EMBL/GenBank/DDBJ databases">
        <authorList>
            <person name="Bekaert M."/>
        </authorList>
    </citation>
    <scope>NUCLEOTIDE SEQUENCE</scope>
</reference>
<keyword evidence="3" id="KW-1185">Reference proteome</keyword>
<keyword evidence="1" id="KW-1133">Transmembrane helix</keyword>
<name>A0A8S3PVV1_MYTED</name>
<dbReference type="EMBL" id="CAJPWZ010000150">
    <property type="protein sequence ID" value="CAG2186911.1"/>
    <property type="molecule type" value="Genomic_DNA"/>
</dbReference>
<feature type="transmembrane region" description="Helical" evidence="1">
    <location>
        <begin position="20"/>
        <end position="41"/>
    </location>
</feature>